<dbReference type="RefSeq" id="WP_126309245.1">
    <property type="nucleotide sequence ID" value="NZ_AP018449.1"/>
</dbReference>
<keyword evidence="2" id="KW-1185">Reference proteome</keyword>
<organism evidence="1 2">
    <name type="scientific">Methylomusa anaerophila</name>
    <dbReference type="NCBI Taxonomy" id="1930071"/>
    <lineage>
        <taxon>Bacteria</taxon>
        <taxon>Bacillati</taxon>
        <taxon>Bacillota</taxon>
        <taxon>Negativicutes</taxon>
        <taxon>Selenomonadales</taxon>
        <taxon>Sporomusaceae</taxon>
        <taxon>Methylomusa</taxon>
    </lineage>
</organism>
<sequence>MESNIPFFELDPNELAILATLITVALEETLTSEQLNVLGNFLAALGALLLTVAAQEEALRVKKEKENKEKTPEDDVQKQIKDLQEQIHQISNNHLLIGK</sequence>
<name>A0A348AMP8_9FIRM</name>
<accession>A0A348AMP8</accession>
<proteinExistence type="predicted"/>
<dbReference type="EMBL" id="AP018449">
    <property type="protein sequence ID" value="BBB92346.1"/>
    <property type="molecule type" value="Genomic_DNA"/>
</dbReference>
<gene>
    <name evidence="1" type="ORF">MAMMFC1_03039</name>
</gene>
<dbReference type="Proteomes" id="UP000276437">
    <property type="component" value="Chromosome"/>
</dbReference>
<reference evidence="1 2" key="1">
    <citation type="journal article" date="2018" name="Int. J. Syst. Evol. Microbiol.">
        <title>Methylomusa anaerophila gen. nov., sp. nov., an anaerobic methanol-utilizing bacterium isolated from a microbial fuel cell.</title>
        <authorList>
            <person name="Amano N."/>
            <person name="Yamamuro A."/>
            <person name="Miyahara M."/>
            <person name="Kouzuma A."/>
            <person name="Abe T."/>
            <person name="Watanabe K."/>
        </authorList>
    </citation>
    <scope>NUCLEOTIDE SEQUENCE [LARGE SCALE GENOMIC DNA]</scope>
    <source>
        <strain evidence="1 2">MMFC1</strain>
    </source>
</reference>
<dbReference type="AlphaFoldDB" id="A0A348AMP8"/>
<protein>
    <submittedName>
        <fullName evidence="1">Uncharacterized protein</fullName>
    </submittedName>
</protein>
<evidence type="ECO:0000313" key="2">
    <source>
        <dbReference type="Proteomes" id="UP000276437"/>
    </source>
</evidence>
<dbReference type="KEGG" id="mana:MAMMFC1_03039"/>
<evidence type="ECO:0000313" key="1">
    <source>
        <dbReference type="EMBL" id="BBB92346.1"/>
    </source>
</evidence>